<evidence type="ECO:0000313" key="2">
    <source>
        <dbReference type="Proteomes" id="UP000724584"/>
    </source>
</evidence>
<protein>
    <submittedName>
        <fullName evidence="1">Uncharacterized protein</fullName>
    </submittedName>
</protein>
<dbReference type="Proteomes" id="UP000724584">
    <property type="component" value="Unassembled WGS sequence"/>
</dbReference>
<evidence type="ECO:0000313" key="1">
    <source>
        <dbReference type="EMBL" id="KAH6628664.1"/>
    </source>
</evidence>
<name>A0ACB7P641_9PEZI</name>
<organism evidence="1 2">
    <name type="scientific">Chaetomium tenue</name>
    <dbReference type="NCBI Taxonomy" id="1854479"/>
    <lineage>
        <taxon>Eukaryota</taxon>
        <taxon>Fungi</taxon>
        <taxon>Dikarya</taxon>
        <taxon>Ascomycota</taxon>
        <taxon>Pezizomycotina</taxon>
        <taxon>Sordariomycetes</taxon>
        <taxon>Sordariomycetidae</taxon>
        <taxon>Sordariales</taxon>
        <taxon>Chaetomiaceae</taxon>
        <taxon>Chaetomium</taxon>
    </lineage>
</organism>
<keyword evidence="2" id="KW-1185">Reference proteome</keyword>
<proteinExistence type="predicted"/>
<reference evidence="1 2" key="1">
    <citation type="journal article" date="2021" name="Nat. Commun.">
        <title>Genetic determinants of endophytism in the Arabidopsis root mycobiome.</title>
        <authorList>
            <person name="Mesny F."/>
            <person name="Miyauchi S."/>
            <person name="Thiergart T."/>
            <person name="Pickel B."/>
            <person name="Atanasova L."/>
            <person name="Karlsson M."/>
            <person name="Huettel B."/>
            <person name="Barry K.W."/>
            <person name="Haridas S."/>
            <person name="Chen C."/>
            <person name="Bauer D."/>
            <person name="Andreopoulos W."/>
            <person name="Pangilinan J."/>
            <person name="LaButti K."/>
            <person name="Riley R."/>
            <person name="Lipzen A."/>
            <person name="Clum A."/>
            <person name="Drula E."/>
            <person name="Henrissat B."/>
            <person name="Kohler A."/>
            <person name="Grigoriev I.V."/>
            <person name="Martin F.M."/>
            <person name="Hacquard S."/>
        </authorList>
    </citation>
    <scope>NUCLEOTIDE SEQUENCE [LARGE SCALE GENOMIC DNA]</scope>
    <source>
        <strain evidence="1 2">MPI-SDFR-AT-0079</strain>
    </source>
</reference>
<comment type="caution">
    <text evidence="1">The sequence shown here is derived from an EMBL/GenBank/DDBJ whole genome shotgun (WGS) entry which is preliminary data.</text>
</comment>
<accession>A0ACB7P641</accession>
<dbReference type="EMBL" id="JAGIZQ010000005">
    <property type="protein sequence ID" value="KAH6628664.1"/>
    <property type="molecule type" value="Genomic_DNA"/>
</dbReference>
<sequence>MPTDSHSETITTREDVLLAVTHLRSSTDELREVESQWEPTAMLLATEVFDKASDLGIDVDNIYDVEISLLENIELIETKLKQNYGSQWDAAARNLLYARETKLAALRDLSNTLDWVISPERAVVAEPRSSSVSDMWDLEAKIKTGKLQKEELENLHSQLLAAAIAVSGKTSSLQGEVRKVKGVVEILEGLHWAPDDAPLTATLLFN</sequence>
<gene>
    <name evidence="1" type="ORF">F5144DRAFT_631773</name>
</gene>